<dbReference type="RefSeq" id="WP_123177239.1">
    <property type="nucleotide sequence ID" value="NZ_QWDD01000001.1"/>
</dbReference>
<name>A0A3M9XWC2_9HYPH</name>
<dbReference type="EMBL" id="QWDD01000001">
    <property type="protein sequence ID" value="RNJ51368.1"/>
    <property type="molecule type" value="Genomic_DNA"/>
</dbReference>
<dbReference type="AlphaFoldDB" id="A0A3M9XWC2"/>
<reference evidence="3 4" key="1">
    <citation type="submission" date="2018-08" db="EMBL/GenBank/DDBJ databases">
        <title>Genome sequence of Methylocystis hirsuta CSC1, a methanotroph able to accumulate PHAs.</title>
        <authorList>
            <person name="Bordel S."/>
            <person name="Rodriguez E."/>
            <person name="Gancedo J."/>
            <person name="Munoz R."/>
        </authorList>
    </citation>
    <scope>NUCLEOTIDE SEQUENCE [LARGE SCALE GENOMIC DNA]</scope>
    <source>
        <strain evidence="3 4">CSC1</strain>
    </source>
</reference>
<dbReference type="InterPro" id="IPR041459">
    <property type="entry name" value="MPTase-PolyVal"/>
</dbReference>
<dbReference type="PIRSF" id="PIRSF037112">
    <property type="entry name" value="Antirestriction_ArdC"/>
    <property type="match status" value="1"/>
</dbReference>
<feature type="domain" description="N-terminal" evidence="1">
    <location>
        <begin position="5"/>
        <end position="120"/>
    </location>
</feature>
<dbReference type="OrthoDB" id="9792687at2"/>
<accession>A0A3M9XWC2</accession>
<comment type="caution">
    <text evidence="3">The sequence shown here is derived from an EMBL/GenBank/DDBJ whole genome shotgun (WGS) entry which is preliminary data.</text>
</comment>
<evidence type="ECO:0000259" key="1">
    <source>
        <dbReference type="Pfam" id="PF08401"/>
    </source>
</evidence>
<evidence type="ECO:0000313" key="3">
    <source>
        <dbReference type="EMBL" id="RNJ51368.1"/>
    </source>
</evidence>
<dbReference type="Pfam" id="PF18818">
    <property type="entry name" value="MPTase-PolyVal"/>
    <property type="match status" value="1"/>
</dbReference>
<organism evidence="3 4">
    <name type="scientific">Methylocystis hirsuta</name>
    <dbReference type="NCBI Taxonomy" id="369798"/>
    <lineage>
        <taxon>Bacteria</taxon>
        <taxon>Pseudomonadati</taxon>
        <taxon>Pseudomonadota</taxon>
        <taxon>Alphaproteobacteria</taxon>
        <taxon>Hyphomicrobiales</taxon>
        <taxon>Methylocystaceae</taxon>
        <taxon>Methylocystis</taxon>
    </lineage>
</organism>
<proteinExistence type="predicted"/>
<keyword evidence="4" id="KW-1185">Reference proteome</keyword>
<protein>
    <submittedName>
        <fullName evidence="3">DUF1738 domain-containing protein</fullName>
    </submittedName>
</protein>
<dbReference type="Proteomes" id="UP000268623">
    <property type="component" value="Unassembled WGS sequence"/>
</dbReference>
<evidence type="ECO:0000259" key="2">
    <source>
        <dbReference type="Pfam" id="PF18818"/>
    </source>
</evidence>
<gene>
    <name evidence="3" type="ORF">D1O30_18985</name>
</gene>
<dbReference type="InterPro" id="IPR013610">
    <property type="entry name" value="ArdC_N"/>
</dbReference>
<dbReference type="Pfam" id="PF08401">
    <property type="entry name" value="ArdcN"/>
    <property type="match status" value="1"/>
</dbReference>
<evidence type="ECO:0000313" key="4">
    <source>
        <dbReference type="Proteomes" id="UP000268623"/>
    </source>
</evidence>
<dbReference type="InterPro" id="IPR017113">
    <property type="entry name" value="Antirestriction_ArdC"/>
</dbReference>
<sequence length="286" mass="31007">MKIAAVYEAVTRSIIAELEQGAAPWVKPWKGGNCIGILPANAITGRCYSGINIPILWHAADVHGYPTNAWLTFKQALDKGAHVKKGEKGTQIVFTKRVTVEKGDTDEEKQISMLRAFAVFNVAQVDGFDAPDAAAAPPPPAGAVIEFAAATGADIRHGGDKAFFVPSVDFIVLPDPESFESVEYYHATKLHELVHWSGHKTRLDRDLNNRFGTNAYAAEELVAELGAAFLCAHLGVQGQLRHAGYIDSWLSLLKKDERAIFTAASKASAAADYLRAFSEQEEEAAE</sequence>
<dbReference type="GO" id="GO:0003697">
    <property type="term" value="F:single-stranded DNA binding"/>
    <property type="evidence" value="ECO:0007669"/>
    <property type="project" value="InterPro"/>
</dbReference>
<feature type="domain" description="Polyvalent protein metallopeptidase" evidence="2">
    <location>
        <begin position="146"/>
        <end position="266"/>
    </location>
</feature>